<proteinExistence type="predicted"/>
<keyword evidence="1" id="KW-0732">Signal</keyword>
<dbReference type="Gene3D" id="3.40.190.10">
    <property type="entry name" value="Periplasmic binding protein-like II"/>
    <property type="match status" value="2"/>
</dbReference>
<evidence type="ECO:0000313" key="3">
    <source>
        <dbReference type="EMBL" id="RCW87275.1"/>
    </source>
</evidence>
<protein>
    <submittedName>
        <fullName evidence="3">Putative hydroxymethylpyrimidine transport system substrate-binding protein</fullName>
    </submittedName>
</protein>
<evidence type="ECO:0000256" key="1">
    <source>
        <dbReference type="SAM" id="SignalP"/>
    </source>
</evidence>
<dbReference type="PROSITE" id="PS51257">
    <property type="entry name" value="PROKAR_LIPOPROTEIN"/>
    <property type="match status" value="1"/>
</dbReference>
<dbReference type="AlphaFoldDB" id="A0A368Z496"/>
<gene>
    <name evidence="3" type="ORF">C7476_10135</name>
</gene>
<feature type="chain" id="PRO_5016628974" evidence="1">
    <location>
        <begin position="27"/>
        <end position="317"/>
    </location>
</feature>
<dbReference type="InterPro" id="IPR027939">
    <property type="entry name" value="NMT1/THI5"/>
</dbReference>
<dbReference type="PANTHER" id="PTHR31528:SF3">
    <property type="entry name" value="THIAMINE BIOSYNTHESIS PROTEIN HI_0357-RELATED"/>
    <property type="match status" value="1"/>
</dbReference>
<dbReference type="SUPFAM" id="SSF53850">
    <property type="entry name" value="Periplasmic binding protein-like II"/>
    <property type="match status" value="1"/>
</dbReference>
<dbReference type="EMBL" id="QPJM01000001">
    <property type="protein sequence ID" value="RCW87275.1"/>
    <property type="molecule type" value="Genomic_DNA"/>
</dbReference>
<accession>A0A368Z496</accession>
<reference evidence="3 4" key="1">
    <citation type="submission" date="2018-07" db="EMBL/GenBank/DDBJ databases">
        <title>Genomic Encyclopedia of Type Strains, Phase III (KMG-III): the genomes of soil and plant-associated and newly described type strains.</title>
        <authorList>
            <person name="Whitman W."/>
        </authorList>
    </citation>
    <scope>NUCLEOTIDE SEQUENCE [LARGE SCALE GENOMIC DNA]</scope>
    <source>
        <strain evidence="3 4">31-25a</strain>
    </source>
</reference>
<comment type="caution">
    <text evidence="3">The sequence shown here is derived from an EMBL/GenBank/DDBJ whole genome shotgun (WGS) entry which is preliminary data.</text>
</comment>
<dbReference type="PANTHER" id="PTHR31528">
    <property type="entry name" value="4-AMINO-5-HYDROXYMETHYL-2-METHYLPYRIMIDINE PHOSPHATE SYNTHASE THI11-RELATED"/>
    <property type="match status" value="1"/>
</dbReference>
<sequence>MFRILPLIFMVGLAVSASGISCQAMAADKLTVLLEWFVNPDHAPLVIAKEKGYFAEAGLDVELIPPADPAAPPRLVAAKQADIAIHYQPTLFFDHAEGLPLVRFGTLVETPLNTVMTLADGPIKSLKDLKGKKVGFSVAGFEDAMLGAMLKAEGLSTKDVELINVNFALSTSLISGQVDATVGAYRNFELTQMAQEGHKGLAFFPEEHGVPPYDELIFVTHPDLLKDDRLKRFLGAVEKGAIYLTNHPEESWQLFIKAYPDLDNPLNKQAWIDTLPRFAKRPAALDRGRYERFGVFMHDAGLIKSVPKVEDIAVDLY</sequence>
<keyword evidence="4" id="KW-1185">Reference proteome</keyword>
<dbReference type="Proteomes" id="UP000253324">
    <property type="component" value="Unassembled WGS sequence"/>
</dbReference>
<evidence type="ECO:0000259" key="2">
    <source>
        <dbReference type="Pfam" id="PF09084"/>
    </source>
</evidence>
<feature type="domain" description="SsuA/THI5-like" evidence="2">
    <location>
        <begin position="39"/>
        <end position="250"/>
    </location>
</feature>
<dbReference type="GO" id="GO:0009228">
    <property type="term" value="P:thiamine biosynthetic process"/>
    <property type="evidence" value="ECO:0007669"/>
    <property type="project" value="InterPro"/>
</dbReference>
<dbReference type="InterPro" id="IPR015168">
    <property type="entry name" value="SsuA/THI5"/>
</dbReference>
<organism evidence="3 4">
    <name type="scientific">Phyllobacterium bourgognense</name>
    <dbReference type="NCBI Taxonomy" id="314236"/>
    <lineage>
        <taxon>Bacteria</taxon>
        <taxon>Pseudomonadati</taxon>
        <taxon>Pseudomonadota</taxon>
        <taxon>Alphaproteobacteria</taxon>
        <taxon>Hyphomicrobiales</taxon>
        <taxon>Phyllobacteriaceae</taxon>
        <taxon>Phyllobacterium</taxon>
    </lineage>
</organism>
<feature type="signal peptide" evidence="1">
    <location>
        <begin position="1"/>
        <end position="26"/>
    </location>
</feature>
<dbReference type="Pfam" id="PF09084">
    <property type="entry name" value="NMT1"/>
    <property type="match status" value="1"/>
</dbReference>
<name>A0A368Z496_9HYPH</name>
<evidence type="ECO:0000313" key="4">
    <source>
        <dbReference type="Proteomes" id="UP000253324"/>
    </source>
</evidence>